<accession>A0A811QQX6</accession>
<protein>
    <submittedName>
        <fullName evidence="1">Uncharacterized protein</fullName>
    </submittedName>
</protein>
<organism evidence="1 2">
    <name type="scientific">Miscanthus lutarioriparius</name>
    <dbReference type="NCBI Taxonomy" id="422564"/>
    <lineage>
        <taxon>Eukaryota</taxon>
        <taxon>Viridiplantae</taxon>
        <taxon>Streptophyta</taxon>
        <taxon>Embryophyta</taxon>
        <taxon>Tracheophyta</taxon>
        <taxon>Spermatophyta</taxon>
        <taxon>Magnoliopsida</taxon>
        <taxon>Liliopsida</taxon>
        <taxon>Poales</taxon>
        <taxon>Poaceae</taxon>
        <taxon>PACMAD clade</taxon>
        <taxon>Panicoideae</taxon>
        <taxon>Andropogonodae</taxon>
        <taxon>Andropogoneae</taxon>
        <taxon>Saccharinae</taxon>
        <taxon>Miscanthus</taxon>
    </lineage>
</organism>
<dbReference type="EMBL" id="CAJGYO010000010">
    <property type="protein sequence ID" value="CAD6258547.1"/>
    <property type="molecule type" value="Genomic_DNA"/>
</dbReference>
<reference evidence="1" key="1">
    <citation type="submission" date="2020-10" db="EMBL/GenBank/DDBJ databases">
        <authorList>
            <person name="Han B."/>
            <person name="Lu T."/>
            <person name="Zhao Q."/>
            <person name="Huang X."/>
            <person name="Zhao Y."/>
        </authorList>
    </citation>
    <scope>NUCLEOTIDE SEQUENCE</scope>
</reference>
<keyword evidence="2" id="KW-1185">Reference proteome</keyword>
<comment type="caution">
    <text evidence="1">The sequence shown here is derived from an EMBL/GenBank/DDBJ whole genome shotgun (WGS) entry which is preliminary data.</text>
</comment>
<sequence>MEVQSRQVLRNERQVIKLNIAHGKDVELEYSNPAHDDMAEPEIHPRHIIVLEFSKYEFAKVKRRASAEEQMVQKLAVLFHRCLFILMATPYTQARSESP</sequence>
<dbReference type="AlphaFoldDB" id="A0A811QQX6"/>
<proteinExistence type="predicted"/>
<evidence type="ECO:0000313" key="1">
    <source>
        <dbReference type="EMBL" id="CAD6258547.1"/>
    </source>
</evidence>
<evidence type="ECO:0000313" key="2">
    <source>
        <dbReference type="Proteomes" id="UP000604825"/>
    </source>
</evidence>
<gene>
    <name evidence="1" type="ORF">NCGR_LOCUS42017</name>
</gene>
<name>A0A811QQX6_9POAL</name>
<dbReference type="Proteomes" id="UP000604825">
    <property type="component" value="Unassembled WGS sequence"/>
</dbReference>